<evidence type="ECO:0000313" key="1">
    <source>
        <dbReference type="EMBL" id="QWF72502.1"/>
    </source>
</evidence>
<dbReference type="EMBL" id="CP073754">
    <property type="protein sequence ID" value="QWF72502.1"/>
    <property type="molecule type" value="Genomic_DNA"/>
</dbReference>
<evidence type="ECO:0000313" key="2">
    <source>
        <dbReference type="Proteomes" id="UP000676649"/>
    </source>
</evidence>
<dbReference type="Pfam" id="PF05973">
    <property type="entry name" value="Gp49"/>
    <property type="match status" value="1"/>
</dbReference>
<organism evidence="1 2">
    <name type="scientific">Methylomonas paludis</name>
    <dbReference type="NCBI Taxonomy" id="1173101"/>
    <lineage>
        <taxon>Bacteria</taxon>
        <taxon>Pseudomonadati</taxon>
        <taxon>Pseudomonadota</taxon>
        <taxon>Gammaproteobacteria</taxon>
        <taxon>Methylococcales</taxon>
        <taxon>Methylococcaceae</taxon>
        <taxon>Methylomonas</taxon>
    </lineage>
</organism>
<dbReference type="Proteomes" id="UP000676649">
    <property type="component" value="Chromosome"/>
</dbReference>
<dbReference type="RefSeq" id="WP_215585037.1">
    <property type="nucleotide sequence ID" value="NZ_CP073754.1"/>
</dbReference>
<gene>
    <name evidence="1" type="ORF">KEF85_05770</name>
</gene>
<dbReference type="KEGG" id="mpad:KEF85_05770"/>
<dbReference type="AlphaFoldDB" id="A0A975MR70"/>
<name>A0A975MR70_9GAMM</name>
<accession>A0A975MR70</accession>
<dbReference type="InterPro" id="IPR009241">
    <property type="entry name" value="HigB-like"/>
</dbReference>
<proteinExistence type="predicted"/>
<keyword evidence="2" id="KW-1185">Reference proteome</keyword>
<protein>
    <submittedName>
        <fullName evidence="1">Type II toxin-antitoxin system RelE/ParE family toxin</fullName>
    </submittedName>
</protein>
<sequence length="59" mass="6818">MNHCLIIYLASQPEGVYVLHCFQNKAQQTAQQDIELAQQCFKLFVRRDFDLLGVDACGW</sequence>
<reference evidence="1" key="1">
    <citation type="submission" date="2021-04" db="EMBL/GenBank/DDBJ databases">
        <title>Draft genome sequence data of methanotrophic Methylovulum sp. strain S1L and Methylomonas sp. strain S2AM isolated from boreal lake water columns.</title>
        <authorList>
            <person name="Rissanen A.J."/>
            <person name="Mangayil R."/>
            <person name="Svenning M.M."/>
            <person name="Khanongnuch R."/>
        </authorList>
    </citation>
    <scope>NUCLEOTIDE SEQUENCE</scope>
    <source>
        <strain evidence="1">S2AM</strain>
    </source>
</reference>